<feature type="compositionally biased region" description="Basic and acidic residues" evidence="2">
    <location>
        <begin position="105"/>
        <end position="122"/>
    </location>
</feature>
<comment type="caution">
    <text evidence="5">The sequence shown here is derived from an EMBL/GenBank/DDBJ whole genome shotgun (WGS) entry which is preliminary data.</text>
</comment>
<dbReference type="InterPro" id="IPR024412">
    <property type="entry name" value="Lsr2_dim_dom"/>
</dbReference>
<evidence type="ECO:0000256" key="1">
    <source>
        <dbReference type="ARBA" id="ARBA00023125"/>
    </source>
</evidence>
<evidence type="ECO:0000256" key="2">
    <source>
        <dbReference type="SAM" id="MobiDB-lite"/>
    </source>
</evidence>
<dbReference type="Gene3D" id="4.10.320.10">
    <property type="entry name" value="E3-binding domain"/>
    <property type="match status" value="1"/>
</dbReference>
<dbReference type="InterPro" id="IPR042261">
    <property type="entry name" value="Lsr2-like_dimerization"/>
</dbReference>
<proteinExistence type="predicted"/>
<protein>
    <submittedName>
        <fullName evidence="5">Lsr2 family protein</fullName>
    </submittedName>
</protein>
<evidence type="ECO:0000259" key="4">
    <source>
        <dbReference type="Pfam" id="PF23359"/>
    </source>
</evidence>
<evidence type="ECO:0000313" key="5">
    <source>
        <dbReference type="EMBL" id="MEQ3538087.1"/>
    </source>
</evidence>
<dbReference type="EMBL" id="JBEDNP010000002">
    <property type="protein sequence ID" value="MEQ3538087.1"/>
    <property type="molecule type" value="Genomic_DNA"/>
</dbReference>
<keyword evidence="6" id="KW-1185">Reference proteome</keyword>
<reference evidence="5 6" key="1">
    <citation type="submission" date="2024-03" db="EMBL/GenBank/DDBJ databases">
        <title>Draft genome sequence of Pseudonocardia tropica JCM 19149.</title>
        <authorList>
            <person name="Butdee W."/>
            <person name="Duangmal K."/>
        </authorList>
    </citation>
    <scope>NUCLEOTIDE SEQUENCE [LARGE SCALE GENOMIC DNA]</scope>
    <source>
        <strain evidence="5 6">JCM 19149</strain>
    </source>
</reference>
<dbReference type="RefSeq" id="WP_345650835.1">
    <property type="nucleotide sequence ID" value="NZ_BAABLY010000070.1"/>
</dbReference>
<organism evidence="5 6">
    <name type="scientific">Pseudonocardia tropica</name>
    <dbReference type="NCBI Taxonomy" id="681289"/>
    <lineage>
        <taxon>Bacteria</taxon>
        <taxon>Bacillati</taxon>
        <taxon>Actinomycetota</taxon>
        <taxon>Actinomycetes</taxon>
        <taxon>Pseudonocardiales</taxon>
        <taxon>Pseudonocardiaceae</taxon>
        <taxon>Pseudonocardia</taxon>
    </lineage>
</organism>
<feature type="compositionally biased region" description="Basic and acidic residues" evidence="2">
    <location>
        <begin position="159"/>
        <end position="169"/>
    </location>
</feature>
<dbReference type="InterPro" id="IPR036625">
    <property type="entry name" value="E3-bd_dom_sf"/>
</dbReference>
<dbReference type="Gene3D" id="3.30.60.230">
    <property type="entry name" value="Lsr2, dimerization domain"/>
    <property type="match status" value="1"/>
</dbReference>
<gene>
    <name evidence="5" type="ORF">WHI96_04595</name>
</gene>
<sequence length="180" mass="18398">MAKVETIRLVDDITGGDADETVDFGLDGRRFEIDLTAVNAAALRDALAPFVGVARAAGSPRTGRNAGVSTPSGGRSGADGSDTATREHNRAVRTWARENGWTLSERGRIPSEVVEAHRRAQDGDAAGTAPATPATGTPATDEPAAEAVPTAGAVPDGETGDRAPAERRQPSAAPAVEFSG</sequence>
<feature type="domain" description="Lsr2 DNA-binding" evidence="4">
    <location>
        <begin position="85"/>
        <end position="120"/>
    </location>
</feature>
<dbReference type="Pfam" id="PF11774">
    <property type="entry name" value="Lsr2"/>
    <property type="match status" value="1"/>
</dbReference>
<feature type="domain" description="Lsr2 dimerization" evidence="3">
    <location>
        <begin position="1"/>
        <end position="57"/>
    </location>
</feature>
<name>A0ABV1JQ71_9PSEU</name>
<feature type="region of interest" description="Disordered" evidence="2">
    <location>
        <begin position="57"/>
        <end position="180"/>
    </location>
</feature>
<keyword evidence="1" id="KW-0238">DNA-binding</keyword>
<dbReference type="InterPro" id="IPR055370">
    <property type="entry name" value="Lsr2_DNA-bd"/>
</dbReference>
<feature type="compositionally biased region" description="Low complexity" evidence="2">
    <location>
        <begin position="123"/>
        <end position="151"/>
    </location>
</feature>
<accession>A0ABV1JQ71</accession>
<dbReference type="Pfam" id="PF23359">
    <property type="entry name" value="Lsr2_DNA-bd"/>
    <property type="match status" value="1"/>
</dbReference>
<evidence type="ECO:0000313" key="6">
    <source>
        <dbReference type="Proteomes" id="UP001464923"/>
    </source>
</evidence>
<evidence type="ECO:0000259" key="3">
    <source>
        <dbReference type="Pfam" id="PF11774"/>
    </source>
</evidence>
<dbReference type="Proteomes" id="UP001464923">
    <property type="component" value="Unassembled WGS sequence"/>
</dbReference>